<evidence type="ECO:0000313" key="3">
    <source>
        <dbReference type="Proteomes" id="UP000573603"/>
    </source>
</evidence>
<comment type="caution">
    <text evidence="2">The sequence shown here is derived from an EMBL/GenBank/DDBJ whole genome shotgun (WGS) entry which is preliminary data.</text>
</comment>
<accession>A0A8H4ZBY0</accession>
<keyword evidence="3" id="KW-1185">Reference proteome</keyword>
<evidence type="ECO:0000256" key="1">
    <source>
        <dbReference type="SAM" id="MobiDB-lite"/>
    </source>
</evidence>
<protein>
    <submittedName>
        <fullName evidence="2">Uncharacterized protein</fullName>
    </submittedName>
</protein>
<sequence>MVAIRGFAGHIADISADKVVIYAPWESGLVSDDITQRFYLQMQEATAFHTNVRVYPNREEKDAAGLKLTDIATLQRIAEDPATPPAFSYRPQTCLGQGECTMAGWSTNMVLKRNFSCGSRDVRFVNGSNESSWSLLACTGRRHKSDMMRKGNRKRRNGKKDNKKEGRKRRCNKEKDREEGDEKENDEKCTWFHQEFIWNLKNWGEIRVFIIGGRIILRAFTQPSRDKEDSLYVRPLKESDFSRYSNDEEKWKDKWTELDEYCLYTYHALMKSSKQSFESAQVGLRLDVGMFEDGRFFGHEPTRWYAADLFSNQLCGRDLTVIAQQYGMAFAKWLHRDSN</sequence>
<organism evidence="2 3">
    <name type="scientific">Fusarium anthophilum</name>
    <dbReference type="NCBI Taxonomy" id="48485"/>
    <lineage>
        <taxon>Eukaryota</taxon>
        <taxon>Fungi</taxon>
        <taxon>Dikarya</taxon>
        <taxon>Ascomycota</taxon>
        <taxon>Pezizomycotina</taxon>
        <taxon>Sordariomycetes</taxon>
        <taxon>Hypocreomycetidae</taxon>
        <taxon>Hypocreales</taxon>
        <taxon>Nectriaceae</taxon>
        <taxon>Fusarium</taxon>
        <taxon>Fusarium fujikuroi species complex</taxon>
    </lineage>
</organism>
<feature type="compositionally biased region" description="Basic residues" evidence="1">
    <location>
        <begin position="144"/>
        <end position="158"/>
    </location>
</feature>
<dbReference type="AlphaFoldDB" id="A0A8H4ZBY0"/>
<reference evidence="2 3" key="1">
    <citation type="journal article" date="2020" name="BMC Genomics">
        <title>Correction to: Identification and distribution of gene clusters required for synthesis of sphingolipid metabolism inhibitors in diverse species of the filamentous fungus Fusarium.</title>
        <authorList>
            <person name="Kim H.S."/>
            <person name="Lohmar J.M."/>
            <person name="Busman M."/>
            <person name="Brown D.W."/>
            <person name="Naumann T.A."/>
            <person name="Divon H.H."/>
            <person name="Lysoe E."/>
            <person name="Uhlig S."/>
            <person name="Proctor R.H."/>
        </authorList>
    </citation>
    <scope>NUCLEOTIDE SEQUENCE [LARGE SCALE GENOMIC DNA]</scope>
    <source>
        <strain evidence="2 3">NRRL 25214</strain>
    </source>
</reference>
<evidence type="ECO:0000313" key="2">
    <source>
        <dbReference type="EMBL" id="KAF5244003.1"/>
    </source>
</evidence>
<feature type="compositionally biased region" description="Basic and acidic residues" evidence="1">
    <location>
        <begin position="173"/>
        <end position="184"/>
    </location>
</feature>
<name>A0A8H4ZBY0_9HYPO</name>
<dbReference type="Proteomes" id="UP000573603">
    <property type="component" value="Unassembled WGS sequence"/>
</dbReference>
<dbReference type="EMBL" id="JABEVY010000182">
    <property type="protein sequence ID" value="KAF5244003.1"/>
    <property type="molecule type" value="Genomic_DNA"/>
</dbReference>
<proteinExistence type="predicted"/>
<feature type="region of interest" description="Disordered" evidence="1">
    <location>
        <begin position="144"/>
        <end position="184"/>
    </location>
</feature>
<gene>
    <name evidence="2" type="ORF">FANTH_7916</name>
</gene>